<reference evidence="1 2" key="1">
    <citation type="submission" date="2016-04" db="EMBL/GenBank/DDBJ databases">
        <title>Xanthomonas translucens phylogeny.</title>
        <authorList>
            <person name="Langlois P."/>
        </authorList>
    </citation>
    <scope>NUCLEOTIDE SEQUENCE [LARGE SCALE GENOMIC DNA]</scope>
    <source>
        <strain evidence="1 2">B99</strain>
    </source>
</reference>
<protein>
    <submittedName>
        <fullName evidence="1">Uncharacterized protein</fullName>
    </submittedName>
</protein>
<proteinExistence type="predicted"/>
<gene>
    <name evidence="1" type="ORF">A6R73_07100</name>
</gene>
<accession>A0A199NXU4</accession>
<evidence type="ECO:0000313" key="2">
    <source>
        <dbReference type="Proteomes" id="UP000093858"/>
    </source>
</evidence>
<comment type="caution">
    <text evidence="1">The sequence shown here is derived from an EMBL/GenBank/DDBJ whole genome shotgun (WGS) entry which is preliminary data.</text>
</comment>
<sequence length="79" mass="8850">MHAVAIASKSAKRLAAGVAFAPFEVYVGEYTKRTRFSHLEFGFADLDALPSIFYMGALSTDHQIRAKLQHWHWDGQLGI</sequence>
<name>A0A199NXU4_9XANT</name>
<organism evidence="1 2">
    <name type="scientific">Xanthomonas graminis pv. poae</name>
    <dbReference type="NCBI Taxonomy" id="227946"/>
    <lineage>
        <taxon>Bacteria</taxon>
        <taxon>Pseudomonadati</taxon>
        <taxon>Pseudomonadota</taxon>
        <taxon>Gammaproteobacteria</taxon>
        <taxon>Lysobacterales</taxon>
        <taxon>Lysobacteraceae</taxon>
        <taxon>Xanthomonas</taxon>
        <taxon>Xanthomonas translucens group</taxon>
        <taxon>Xanthomonas graminis</taxon>
    </lineage>
</organism>
<evidence type="ECO:0000313" key="1">
    <source>
        <dbReference type="EMBL" id="OAX53473.1"/>
    </source>
</evidence>
<dbReference type="EMBL" id="LWSU01000274">
    <property type="protein sequence ID" value="OAX53473.1"/>
    <property type="molecule type" value="Genomic_DNA"/>
</dbReference>
<dbReference type="AlphaFoldDB" id="A0A199NXU4"/>
<dbReference type="Proteomes" id="UP000093858">
    <property type="component" value="Unassembled WGS sequence"/>
</dbReference>